<reference evidence="1 2" key="1">
    <citation type="submission" date="2021-06" db="EMBL/GenBank/DDBJ databases">
        <title>Caerostris extrusa draft genome.</title>
        <authorList>
            <person name="Kono N."/>
            <person name="Arakawa K."/>
        </authorList>
    </citation>
    <scope>NUCLEOTIDE SEQUENCE [LARGE SCALE GENOMIC DNA]</scope>
</reference>
<name>A0AAV4MZB5_CAEEX</name>
<dbReference type="EMBL" id="BPLR01020282">
    <property type="protein sequence ID" value="GIX76721.1"/>
    <property type="molecule type" value="Genomic_DNA"/>
</dbReference>
<gene>
    <name evidence="1" type="ORF">CEXT_252461</name>
</gene>
<dbReference type="Proteomes" id="UP001054945">
    <property type="component" value="Unassembled WGS sequence"/>
</dbReference>
<protein>
    <submittedName>
        <fullName evidence="1">Uncharacterized protein</fullName>
    </submittedName>
</protein>
<dbReference type="AlphaFoldDB" id="A0AAV4MZB5"/>
<evidence type="ECO:0000313" key="1">
    <source>
        <dbReference type="EMBL" id="GIX76721.1"/>
    </source>
</evidence>
<keyword evidence="2" id="KW-1185">Reference proteome</keyword>
<accession>A0AAV4MZB5</accession>
<sequence>MLFFNPSRNCKDWRCYLYSCRKLSRGRSTIRDADDPLPYQSIFFPYLSVSYQSFGRTFFFPSSMKRRGRDGGGFAKGVRLLIMNNVEFSFCQLGIFCLSTDDVVLKVLMLLVEGCRLNFIWMRTHNHKEGSDF</sequence>
<organism evidence="1 2">
    <name type="scientific">Caerostris extrusa</name>
    <name type="common">Bark spider</name>
    <name type="synonym">Caerostris bankana</name>
    <dbReference type="NCBI Taxonomy" id="172846"/>
    <lineage>
        <taxon>Eukaryota</taxon>
        <taxon>Metazoa</taxon>
        <taxon>Ecdysozoa</taxon>
        <taxon>Arthropoda</taxon>
        <taxon>Chelicerata</taxon>
        <taxon>Arachnida</taxon>
        <taxon>Araneae</taxon>
        <taxon>Araneomorphae</taxon>
        <taxon>Entelegynae</taxon>
        <taxon>Araneoidea</taxon>
        <taxon>Araneidae</taxon>
        <taxon>Caerostris</taxon>
    </lineage>
</organism>
<evidence type="ECO:0000313" key="2">
    <source>
        <dbReference type="Proteomes" id="UP001054945"/>
    </source>
</evidence>
<proteinExistence type="predicted"/>
<comment type="caution">
    <text evidence="1">The sequence shown here is derived from an EMBL/GenBank/DDBJ whole genome shotgun (WGS) entry which is preliminary data.</text>
</comment>